<reference evidence="1 2" key="1">
    <citation type="submission" date="2019-06" db="EMBL/GenBank/DDBJ databases">
        <title>A chromosome-scale genome assembly of the European perch, Perca fluviatilis.</title>
        <authorList>
            <person name="Roques C."/>
            <person name="Zahm M."/>
            <person name="Cabau C."/>
            <person name="Klopp C."/>
            <person name="Bouchez O."/>
            <person name="Donnadieu C."/>
            <person name="Kuhl H."/>
            <person name="Gislard M."/>
            <person name="Guendouz S."/>
            <person name="Journot L."/>
            <person name="Haffray P."/>
            <person name="Bestin A."/>
            <person name="Morvezen R."/>
            <person name="Feron R."/>
            <person name="Wen M."/>
            <person name="Jouanno E."/>
            <person name="Herpin A."/>
            <person name="Schartl M."/>
            <person name="Postlethwait J."/>
            <person name="Schaerlinger B."/>
            <person name="Chardard D."/>
            <person name="Lecocq T."/>
            <person name="Poncet C."/>
            <person name="Jaffrelo L."/>
            <person name="Lampietro C."/>
            <person name="Guiguen Y."/>
        </authorList>
    </citation>
    <scope>NUCLEOTIDE SEQUENCE [LARGE SCALE GENOMIC DNA]</scope>
    <source>
        <tissue evidence="1">Blood</tissue>
    </source>
</reference>
<organism evidence="1 2">
    <name type="scientific">Perca fluviatilis</name>
    <name type="common">European perch</name>
    <dbReference type="NCBI Taxonomy" id="8168"/>
    <lineage>
        <taxon>Eukaryota</taxon>
        <taxon>Metazoa</taxon>
        <taxon>Chordata</taxon>
        <taxon>Craniata</taxon>
        <taxon>Vertebrata</taxon>
        <taxon>Euteleostomi</taxon>
        <taxon>Actinopterygii</taxon>
        <taxon>Neopterygii</taxon>
        <taxon>Teleostei</taxon>
        <taxon>Neoteleostei</taxon>
        <taxon>Acanthomorphata</taxon>
        <taxon>Eupercaria</taxon>
        <taxon>Perciformes</taxon>
        <taxon>Percoidei</taxon>
        <taxon>Percidae</taxon>
        <taxon>Percinae</taxon>
        <taxon>Perca</taxon>
    </lineage>
</organism>
<protein>
    <submittedName>
        <fullName evidence="1">Uncharacterized protein</fullName>
    </submittedName>
</protein>
<name>A0A6A5FS86_PERFL</name>
<keyword evidence="2" id="KW-1185">Reference proteome</keyword>
<comment type="caution">
    <text evidence="1">The sequence shown here is derived from an EMBL/GenBank/DDBJ whole genome shotgun (WGS) entry which is preliminary data.</text>
</comment>
<sequence length="102" mass="11474">MNPHFTLQRFFQMLTLPRAAKTNRAGQFILKKSDRSPHGGLLELMPAWMTCINRFESGAGERGATEGWMLLCFSSRKTSISLGLRAGKNVKTENVRAGWTKM</sequence>
<evidence type="ECO:0000313" key="1">
    <source>
        <dbReference type="EMBL" id="KAF1395509.1"/>
    </source>
</evidence>
<gene>
    <name evidence="1" type="ORF">PFLUV_G00012240</name>
</gene>
<dbReference type="EMBL" id="VHII01000001">
    <property type="protein sequence ID" value="KAF1395509.1"/>
    <property type="molecule type" value="Genomic_DNA"/>
</dbReference>
<evidence type="ECO:0000313" key="2">
    <source>
        <dbReference type="Proteomes" id="UP000465112"/>
    </source>
</evidence>
<dbReference type="Proteomes" id="UP000465112">
    <property type="component" value="Chromosome 1"/>
</dbReference>
<dbReference type="AlphaFoldDB" id="A0A6A5FS86"/>
<proteinExistence type="predicted"/>
<accession>A0A6A5FS86</accession>